<evidence type="ECO:0000313" key="3">
    <source>
        <dbReference type="EMBL" id="PNE34680.1"/>
    </source>
</evidence>
<comment type="caution">
    <text evidence="3">The sequence shown here is derived from an EMBL/GenBank/DDBJ whole genome shotgun (WGS) entry which is preliminary data.</text>
</comment>
<evidence type="ECO:0000259" key="1">
    <source>
        <dbReference type="Pfam" id="PF04738"/>
    </source>
</evidence>
<name>A0A2N8P0Y5_STREU</name>
<dbReference type="RefSeq" id="WP_228773435.1">
    <property type="nucleotide sequence ID" value="NZ_JACHJF010000021.1"/>
</dbReference>
<reference evidence="2 5" key="3">
    <citation type="submission" date="2020-08" db="EMBL/GenBank/DDBJ databases">
        <title>Genomic Encyclopedia of Type Strains, Phase III (KMG-III): the genomes of soil and plant-associated and newly described type strains.</title>
        <authorList>
            <person name="Whitman W."/>
        </authorList>
    </citation>
    <scope>NUCLEOTIDE SEQUENCE [LARGE SCALE GENOMIC DNA]</scope>
    <source>
        <strain evidence="2 5">CECT 3259</strain>
    </source>
</reference>
<organism evidence="3 4">
    <name type="scientific">Streptomyces eurocidicus</name>
    <name type="common">Streptoverticillium eurocidicus</name>
    <dbReference type="NCBI Taxonomy" id="66423"/>
    <lineage>
        <taxon>Bacteria</taxon>
        <taxon>Bacillati</taxon>
        <taxon>Actinomycetota</taxon>
        <taxon>Actinomycetes</taxon>
        <taxon>Kitasatosporales</taxon>
        <taxon>Streptomycetaceae</taxon>
        <taxon>Streptomyces</taxon>
    </lineage>
</organism>
<dbReference type="AlphaFoldDB" id="A0A2N8P0Y5"/>
<sequence>MNTPTGHLGDRFMARVAGLPVESVRALRATASARWAHAVHERRTRLAERGAALSGPLHDAIHATEDDALRRTLVNLRRQVFNNKQPADYPGALAAAEALGGPAGRDLTAWLRDRNRLEEFLGSGPYLVRSELARTREELRRIAAGPRLREGLLLASPSLDQHLDTYLNPPPGPLAKRARRVERSLTDYVYRTAVKTSPFSTLTGLALGEFRTTGGGFGPRGRISEKWTTYPRLNVAALGRIADLVVAHDGLRQDLPVDLVTGWRRDSDRIRYVRRKVTTGDDDAAVSFDSVREHLFFLRHGDTLGRIVTACREHPHLRYGDLVTLLAAGNDVPAEDYDRFLALLMRLGLLQVPSLGTRPHTPDPPRAFRDAVAGLGTPWAERLAGLLSGPPGVIDRYPAAGLAGRRDLLAALRRELSAAQESLGTTAPALPRTLLYEDTRCADEPLVCDRERWADTVGASLEAYARIVPVFDTSLPQRLLLKSFFLARFGRGGRCEDLPALVHDFQEDIYEQYARVTARYRPFAEDGSYTPLDNWLDSPGIQALDRARQELAVRMRALRDTCPDGGEEVVLGTAALDAVAAALPRPEAHRLPLSHFLQLTERAGEPLAVLNRTWGALAFPFSRFTHCFPDHGPAGLAGAVRAANRGLLPDGAVFAELTGGFATTNLNLHGRLTDYELLCPGESGSAPPGARIPLDDLRLDHDPDTDRLVLRSARLGREIVPVYLGYLVPMALPEIPRTLLLLSPSAFPVLDWWGGVPAGETPAGITARPRVRHGHVVLSRRSWSLPAGLLPVRRSGATDAQWFLDWQEWRHRNGIPEQVFATVRAPGDGPGRTTRGKPQYLDFASLLALAAFEAGLKDPAAHVVLREALPGEDDARLASGDGRHVTELIVETHQGRCTP</sequence>
<keyword evidence="4" id="KW-1185">Reference proteome</keyword>
<dbReference type="EMBL" id="JACHJF010000021">
    <property type="protein sequence ID" value="MBB5121812.1"/>
    <property type="molecule type" value="Genomic_DNA"/>
</dbReference>
<reference evidence="4" key="2">
    <citation type="submission" date="2015-07" db="EMBL/GenBank/DDBJ databases">
        <authorList>
            <person name="Graham D.E."/>
            <person name="Giannone R.J."/>
            <person name="Gulvik C.A."/>
            <person name="Hettich R.L."/>
            <person name="Klingeman D.M."/>
            <person name="Mahan K.M."/>
            <person name="Parry R.J."/>
            <person name="Spain J.C."/>
        </authorList>
    </citation>
    <scope>NUCLEOTIDE SEQUENCE [LARGE SCALE GENOMIC DNA]</scope>
    <source>
        <strain evidence="4">ATCC 27428</strain>
    </source>
</reference>
<evidence type="ECO:0000313" key="5">
    <source>
        <dbReference type="Proteomes" id="UP000528608"/>
    </source>
</evidence>
<protein>
    <recommendedName>
        <fullName evidence="1">Lantibiotic dehydratase N-terminal domain-containing protein</fullName>
    </recommendedName>
</protein>
<dbReference type="EMBL" id="LGUI01000002">
    <property type="protein sequence ID" value="PNE34680.1"/>
    <property type="molecule type" value="Genomic_DNA"/>
</dbReference>
<evidence type="ECO:0000313" key="2">
    <source>
        <dbReference type="EMBL" id="MBB5121812.1"/>
    </source>
</evidence>
<reference evidence="3" key="1">
    <citation type="submission" date="2015-07" db="EMBL/GenBank/DDBJ databases">
        <authorList>
            <person name="Noorani M."/>
        </authorList>
    </citation>
    <scope>NUCLEOTIDE SEQUENCE [LARGE SCALE GENOMIC DNA]</scope>
    <source>
        <strain evidence="3">ATCC 27428</strain>
    </source>
</reference>
<dbReference type="Proteomes" id="UP000528608">
    <property type="component" value="Unassembled WGS sequence"/>
</dbReference>
<evidence type="ECO:0000313" key="4">
    <source>
        <dbReference type="Proteomes" id="UP000235945"/>
    </source>
</evidence>
<gene>
    <name evidence="3" type="ORF">AF335_09165</name>
    <name evidence="2" type="ORF">FHS36_005281</name>
</gene>
<dbReference type="Pfam" id="PF04738">
    <property type="entry name" value="Lant_dehydr_N"/>
    <property type="match status" value="1"/>
</dbReference>
<accession>A0A2N8P0Y5</accession>
<proteinExistence type="predicted"/>
<dbReference type="Proteomes" id="UP000235945">
    <property type="component" value="Unassembled WGS sequence"/>
</dbReference>
<dbReference type="InterPro" id="IPR006827">
    <property type="entry name" value="Lant_deHydtase_N"/>
</dbReference>
<feature type="domain" description="Lantibiotic dehydratase N-terminal" evidence="1">
    <location>
        <begin position="146"/>
        <end position="821"/>
    </location>
</feature>